<organism evidence="3 4">
    <name type="scientific">Psylliodes chrysocephalus</name>
    <dbReference type="NCBI Taxonomy" id="3402493"/>
    <lineage>
        <taxon>Eukaryota</taxon>
        <taxon>Metazoa</taxon>
        <taxon>Ecdysozoa</taxon>
        <taxon>Arthropoda</taxon>
        <taxon>Hexapoda</taxon>
        <taxon>Insecta</taxon>
        <taxon>Pterygota</taxon>
        <taxon>Neoptera</taxon>
        <taxon>Endopterygota</taxon>
        <taxon>Coleoptera</taxon>
        <taxon>Polyphaga</taxon>
        <taxon>Cucujiformia</taxon>
        <taxon>Chrysomeloidea</taxon>
        <taxon>Chrysomelidae</taxon>
        <taxon>Galerucinae</taxon>
        <taxon>Alticini</taxon>
        <taxon>Psylliodes</taxon>
    </lineage>
</organism>
<gene>
    <name evidence="3" type="ORF">PSYICH_LOCUS842</name>
</gene>
<feature type="transmembrane region" description="Helical" evidence="2">
    <location>
        <begin position="199"/>
        <end position="217"/>
    </location>
</feature>
<evidence type="ECO:0008006" key="5">
    <source>
        <dbReference type="Google" id="ProtNLM"/>
    </source>
</evidence>
<dbReference type="GO" id="GO:0005886">
    <property type="term" value="C:plasma membrane"/>
    <property type="evidence" value="ECO:0007669"/>
    <property type="project" value="TreeGrafter"/>
</dbReference>
<dbReference type="InterPro" id="IPR038770">
    <property type="entry name" value="Na+/solute_symporter_sf"/>
</dbReference>
<feature type="transmembrane region" description="Helical" evidence="2">
    <location>
        <begin position="82"/>
        <end position="102"/>
    </location>
</feature>
<dbReference type="OrthoDB" id="188035at2759"/>
<keyword evidence="2" id="KW-0812">Transmembrane</keyword>
<feature type="transmembrane region" description="Helical" evidence="2">
    <location>
        <begin position="166"/>
        <end position="187"/>
    </location>
</feature>
<dbReference type="PANTHER" id="PTHR18640:SF5">
    <property type="entry name" value="SODIUM_BILE ACID COTRANSPORTER 7"/>
    <property type="match status" value="1"/>
</dbReference>
<keyword evidence="2" id="KW-0472">Membrane</keyword>
<accession>A0A9P0CHN7</accession>
<keyword evidence="4" id="KW-1185">Reference proteome</keyword>
<protein>
    <recommendedName>
        <fullName evidence="5">Sodium/bile acid cotransporter 7</fullName>
    </recommendedName>
</protein>
<feature type="transmembrane region" description="Helical" evidence="2">
    <location>
        <begin position="270"/>
        <end position="293"/>
    </location>
</feature>
<dbReference type="Pfam" id="PF13593">
    <property type="entry name" value="SBF_like"/>
    <property type="match status" value="1"/>
</dbReference>
<keyword evidence="2" id="KW-1133">Transmembrane helix</keyword>
<sequence length="338" mass="37845">MRYRITPLRFLQKNWLLVGILCCIFVAGIYPKLGSKQGPLRTEYTVKYGAVFIIFLISGLSLKTDSIFRTLQQYKLHSFIQLFTFLFVPIFAVLFIKCLSIFGVHPWVLKGIITVACMPPPVSSAVILTRAAQGNETAAIFNSVLGSFLGILLTPLLLLFHLGSTTIVPLLDTVFQLTTTVVLPLLIGQSLKSYSSIRFHLMPLNTISQSALLFVIYTTFCDTFLVPETGLSAVDVLFTVFSVLLMQIILMLASFNLANKFRKYFTSQDIIAIVFCSTHKSLTLGIPILRIMFHGYSHLSQISLPLLVYHPTQIILGGLVVPQIKDWMHSQRVKRPPV</sequence>
<feature type="transmembrane region" description="Helical" evidence="2">
    <location>
        <begin position="237"/>
        <end position="258"/>
    </location>
</feature>
<evidence type="ECO:0000313" key="4">
    <source>
        <dbReference type="Proteomes" id="UP001153636"/>
    </source>
</evidence>
<evidence type="ECO:0000256" key="1">
    <source>
        <dbReference type="ARBA" id="ARBA00006528"/>
    </source>
</evidence>
<feature type="transmembrane region" description="Helical" evidence="2">
    <location>
        <begin position="140"/>
        <end position="160"/>
    </location>
</feature>
<dbReference type="InterPro" id="IPR016833">
    <property type="entry name" value="Put_Na-Bile_cotransptr"/>
</dbReference>
<dbReference type="Gene3D" id="1.20.1530.20">
    <property type="match status" value="1"/>
</dbReference>
<name>A0A9P0CHN7_9CUCU</name>
<dbReference type="Proteomes" id="UP001153636">
    <property type="component" value="Chromosome 1"/>
</dbReference>
<feature type="transmembrane region" description="Helical" evidence="2">
    <location>
        <begin position="108"/>
        <end position="128"/>
    </location>
</feature>
<reference evidence="3" key="1">
    <citation type="submission" date="2022-01" db="EMBL/GenBank/DDBJ databases">
        <authorList>
            <person name="King R."/>
        </authorList>
    </citation>
    <scope>NUCLEOTIDE SEQUENCE</scope>
</reference>
<comment type="similarity">
    <text evidence="1">Belongs to the bile acid:sodium symporter (BASS) (TC 2.A.28) family.</text>
</comment>
<feature type="transmembrane region" description="Helical" evidence="2">
    <location>
        <begin position="15"/>
        <end position="33"/>
    </location>
</feature>
<evidence type="ECO:0000313" key="3">
    <source>
        <dbReference type="EMBL" id="CAH1099525.1"/>
    </source>
</evidence>
<feature type="transmembrane region" description="Helical" evidence="2">
    <location>
        <begin position="299"/>
        <end position="321"/>
    </location>
</feature>
<proteinExistence type="inferred from homology"/>
<evidence type="ECO:0000256" key="2">
    <source>
        <dbReference type="SAM" id="Phobius"/>
    </source>
</evidence>
<dbReference type="AlphaFoldDB" id="A0A9P0CHN7"/>
<feature type="transmembrane region" description="Helical" evidence="2">
    <location>
        <begin position="45"/>
        <end position="62"/>
    </location>
</feature>
<dbReference type="PANTHER" id="PTHR18640">
    <property type="entry name" value="SOLUTE CARRIER FAMILY 10 MEMBER 7"/>
    <property type="match status" value="1"/>
</dbReference>
<dbReference type="EMBL" id="OV651813">
    <property type="protein sequence ID" value="CAH1099525.1"/>
    <property type="molecule type" value="Genomic_DNA"/>
</dbReference>